<dbReference type="EMBL" id="CP010536">
    <property type="protein sequence ID" value="AJG19108.1"/>
    <property type="molecule type" value="Genomic_DNA"/>
</dbReference>
<organism evidence="2 3">
    <name type="scientific">Cupriavidus basilensis</name>
    <dbReference type="NCBI Taxonomy" id="68895"/>
    <lineage>
        <taxon>Bacteria</taxon>
        <taxon>Pseudomonadati</taxon>
        <taxon>Pseudomonadota</taxon>
        <taxon>Betaproteobacteria</taxon>
        <taxon>Burkholderiales</taxon>
        <taxon>Burkholderiaceae</taxon>
        <taxon>Cupriavidus</taxon>
    </lineage>
</organism>
<dbReference type="Proteomes" id="UP000031843">
    <property type="component" value="Chromosome main"/>
</dbReference>
<name>A0A0C4Y817_9BURK</name>
<protein>
    <submittedName>
        <fullName evidence="2">Uncharacterized protein</fullName>
    </submittedName>
</protein>
<reference evidence="2 3" key="1">
    <citation type="journal article" date="2015" name="Genome Announc.">
        <title>Complete Genome Sequence of Cupriavidus basilensis 4G11, Isolated from the Oak Ridge Field Research Center Site.</title>
        <authorList>
            <person name="Ray J."/>
            <person name="Waters R.J."/>
            <person name="Skerker J.M."/>
            <person name="Kuehl J.V."/>
            <person name="Price M.N."/>
            <person name="Huang J."/>
            <person name="Chakraborty R."/>
            <person name="Arkin A.P."/>
            <person name="Deutschbauer A."/>
        </authorList>
    </citation>
    <scope>NUCLEOTIDE SEQUENCE [LARGE SCALE GENOMIC DNA]</scope>
    <source>
        <strain evidence="2">4G11</strain>
    </source>
</reference>
<proteinExistence type="predicted"/>
<dbReference type="KEGG" id="cbw:RR42_m1711"/>
<keyword evidence="1" id="KW-0175">Coiled coil</keyword>
<dbReference type="AlphaFoldDB" id="A0A0C4Y817"/>
<feature type="coiled-coil region" evidence="1">
    <location>
        <begin position="51"/>
        <end position="81"/>
    </location>
</feature>
<evidence type="ECO:0000313" key="2">
    <source>
        <dbReference type="EMBL" id="AJG19108.1"/>
    </source>
</evidence>
<evidence type="ECO:0000256" key="1">
    <source>
        <dbReference type="SAM" id="Coils"/>
    </source>
</evidence>
<gene>
    <name evidence="2" type="ORF">RR42_m1711</name>
</gene>
<accession>A0A0C4Y817</accession>
<sequence>MTAFSALKQAVDFTKVAIGLRDDVKLNEAKAVLTERLVEISHAAFELHYANNTLLQEKRAAEDLVEELRAELRKIEEFQADMTRYEPHHTRLGGFCFRDKAQGGAADPAIYLCANCMNRHKKTYLQLQDGGQSLHCSEGHGSIPGVIPPSNPKPFIEVTAPTV</sequence>
<keyword evidence="3" id="KW-1185">Reference proteome</keyword>
<evidence type="ECO:0000313" key="3">
    <source>
        <dbReference type="Proteomes" id="UP000031843"/>
    </source>
</evidence>